<dbReference type="SUPFAM" id="SSF57845">
    <property type="entry name" value="B-box zinc-binding domain"/>
    <property type="match status" value="1"/>
</dbReference>
<keyword evidence="8" id="KW-0862">Zinc</keyword>
<evidence type="ECO:0000256" key="11">
    <source>
        <dbReference type="ARBA" id="ARBA00048679"/>
    </source>
</evidence>
<feature type="coiled-coil region" evidence="14">
    <location>
        <begin position="221"/>
        <end position="255"/>
    </location>
</feature>
<dbReference type="SUPFAM" id="SSF56112">
    <property type="entry name" value="Protein kinase-like (PK-like)"/>
    <property type="match status" value="2"/>
</dbReference>
<evidence type="ECO:0000256" key="2">
    <source>
        <dbReference type="ARBA" id="ARBA00012513"/>
    </source>
</evidence>
<keyword evidence="6 12" id="KW-0479">Metal-binding</keyword>
<feature type="domain" description="Protein kinase" evidence="17">
    <location>
        <begin position="332"/>
        <end position="654"/>
    </location>
</feature>
<evidence type="ECO:0000313" key="19">
    <source>
        <dbReference type="EMBL" id="MBN3292802.1"/>
    </source>
</evidence>
<feature type="domain" description="Protein kinase" evidence="17">
    <location>
        <begin position="736"/>
        <end position="992"/>
    </location>
</feature>
<dbReference type="Gene3D" id="4.10.830.40">
    <property type="match status" value="1"/>
</dbReference>
<dbReference type="Gene3D" id="3.30.200.20">
    <property type="entry name" value="Phosphorylase Kinase, domain 1"/>
    <property type="match status" value="2"/>
</dbReference>
<feature type="binding site" evidence="13">
    <location>
        <position position="765"/>
    </location>
    <ligand>
        <name>ATP</name>
        <dbReference type="ChEBI" id="CHEBI:30616"/>
    </ligand>
</feature>
<keyword evidence="7 19" id="KW-0418">Kinase</keyword>
<organism evidence="19 20">
    <name type="scientific">Polypterus senegalus</name>
    <name type="common">Senegal bichir</name>
    <dbReference type="NCBI Taxonomy" id="55291"/>
    <lineage>
        <taxon>Eukaryota</taxon>
        <taxon>Metazoa</taxon>
        <taxon>Chordata</taxon>
        <taxon>Craniata</taxon>
        <taxon>Vertebrata</taxon>
        <taxon>Euteleostomi</taxon>
        <taxon>Actinopterygii</taxon>
        <taxon>Polypteriformes</taxon>
        <taxon>Polypteridae</taxon>
        <taxon>Polypterus</taxon>
    </lineage>
</organism>
<evidence type="ECO:0000256" key="8">
    <source>
        <dbReference type="ARBA" id="ARBA00022833"/>
    </source>
</evidence>
<dbReference type="SMART" id="SM00220">
    <property type="entry name" value="S_TKc"/>
    <property type="match status" value="2"/>
</dbReference>
<feature type="coiled-coil region" evidence="14">
    <location>
        <begin position="163"/>
        <end position="193"/>
    </location>
</feature>
<evidence type="ECO:0000256" key="5">
    <source>
        <dbReference type="ARBA" id="ARBA00022741"/>
    </source>
</evidence>
<dbReference type="Gene3D" id="1.10.510.10">
    <property type="entry name" value="Transferase(Phosphotransferase) domain 1"/>
    <property type="match status" value="2"/>
</dbReference>
<evidence type="ECO:0000256" key="9">
    <source>
        <dbReference type="ARBA" id="ARBA00022840"/>
    </source>
</evidence>
<dbReference type="PROSITE" id="PS50119">
    <property type="entry name" value="ZF_BBOX"/>
    <property type="match status" value="1"/>
</dbReference>
<dbReference type="PANTHER" id="PTHR22984:SF11">
    <property type="entry name" value="AURORA KINASE-RELATED"/>
    <property type="match status" value="1"/>
</dbReference>
<dbReference type="PROSITE" id="PS00107">
    <property type="entry name" value="PROTEIN_KINASE_ATP"/>
    <property type="match status" value="1"/>
</dbReference>
<evidence type="ECO:0000256" key="7">
    <source>
        <dbReference type="ARBA" id="ARBA00022777"/>
    </source>
</evidence>
<dbReference type="PROSITE" id="PS50011">
    <property type="entry name" value="PROTEIN_KINASE_DOM"/>
    <property type="match status" value="2"/>
</dbReference>
<accession>A0ABS2Z1W1</accession>
<feature type="transmembrane region" description="Helical" evidence="16">
    <location>
        <begin position="925"/>
        <end position="944"/>
    </location>
</feature>
<feature type="compositionally biased region" description="Low complexity" evidence="15">
    <location>
        <begin position="714"/>
        <end position="723"/>
    </location>
</feature>
<sequence>MKCITSCWDSTDVYSCPQCRETFTSKPDLRRNTLLDEVVKSVNSTKLFLPQRYAGSVDVECDFCTEKKLRAVKSCLTCLVSFCETHMQPHFEIAALKKHKLINASKNLQQKLCAQHEKTVEVFCKLDQTCICLLCMLAEHKGHESVELETERAEKQTQMSTTLTEIQQRVAERNKKVEEMQKAVKRIKNCEETEITETEKSFGDLICTIEETQKKVTESIRKQAKREVERAEGIIEQLEEEIEELRRRHAELTDLSGTDDHIYFLQSALNCFCVSVHCTEQNSTVSFSIKYIAEFTPNICVACNLAITLTEIQQRVAKRNKKVEEMQKAAKQIKRESIGVGSVVWSLLSVVLVVKMNHAVNGVQIYVVFVVAIKAMSIKAVAEWIQLPGEQQLIPIEIALMKMVCKAPLSPGIIQLLDWSISHSEVVLILEHPEPCLNLLDFLSKRKKFLGERLARRIFLQVVEALQHCQARGVFHRDVKVDNVLIQSFTHQIKLIDFGCGALLQEDEYTSYRGTRKYAPPEWFTKRRYLAEPATVWSLGILLYMLLYGSIPFEKKEETIKGKQHFCSEMSYIRKTFRKWKNNKTANRNLEMKQLHITLEEEMQKIKRHLDIKIEHLRDETIEKLNLMREEQQAELQGLQKVLTKDIEEVHQLFQVQRNTENEQRRPEEDQTQENKTGDDTEPSSPFVTAEEFNKIEGLQEELPVPETCPAKYSSSSHSNSESDNIHDWRTFLDDYDVVSLLGIGGFGEVYAARRKADDVPVAIKAMSRETVAEWVQFPKESQPIPIEIALMKMVCRVPASPRIIQLLDWCISPYDIVLILEHPKPCINLLDFIVERREYLEEQFARRIFLQVVEALQHCQARGVFHRDAKVDNFLIQSPTCQIKLIDFGCGALLHDGEYTSYRGSRKYAPPEWFTKLRYQAQPATVWSLGVLLYMVLCGIMPFERKEETIRGKVKLPRKVSRECLNLIKRCLSLNPKDRPSLEEILKHPWMMRDENMRPFEVQQSSP</sequence>
<evidence type="ECO:0000256" key="4">
    <source>
        <dbReference type="ARBA" id="ARBA00022679"/>
    </source>
</evidence>
<reference evidence="19" key="1">
    <citation type="journal article" date="2021" name="Cell">
        <title>Tracing the genetic footprints of vertebrate landing in non-teleost ray-finned fishes.</title>
        <authorList>
            <person name="Bi X."/>
            <person name="Wang K."/>
            <person name="Yang L."/>
            <person name="Pan H."/>
            <person name="Jiang H."/>
            <person name="Wei Q."/>
            <person name="Fang M."/>
            <person name="Yu H."/>
            <person name="Zhu C."/>
            <person name="Cai Y."/>
            <person name="He Y."/>
            <person name="Gan X."/>
            <person name="Zeng H."/>
            <person name="Yu D."/>
            <person name="Zhu Y."/>
            <person name="Jiang H."/>
            <person name="Qiu Q."/>
            <person name="Yang H."/>
            <person name="Zhang Y.E."/>
            <person name="Wang W."/>
            <person name="Zhu M."/>
            <person name="He S."/>
            <person name="Zhang G."/>
        </authorList>
    </citation>
    <scope>NUCLEOTIDE SEQUENCE</scope>
    <source>
        <strain evidence="19">Bchr_001</strain>
    </source>
</reference>
<feature type="non-terminal residue" evidence="19">
    <location>
        <position position="1008"/>
    </location>
</feature>
<evidence type="ECO:0000256" key="6">
    <source>
        <dbReference type="ARBA" id="ARBA00022771"/>
    </source>
</evidence>
<keyword evidence="4" id="KW-0808">Transferase</keyword>
<evidence type="ECO:0000256" key="16">
    <source>
        <dbReference type="SAM" id="Phobius"/>
    </source>
</evidence>
<keyword evidence="16" id="KW-0812">Transmembrane</keyword>
<proteinExistence type="inferred from homology"/>
<keyword evidence="16" id="KW-0472">Membrane</keyword>
<keyword evidence="14" id="KW-0175">Coiled coil</keyword>
<keyword evidence="9 13" id="KW-0067">ATP-binding</keyword>
<evidence type="ECO:0000259" key="18">
    <source>
        <dbReference type="PROSITE" id="PS50119"/>
    </source>
</evidence>
<feature type="coiled-coil region" evidence="14">
    <location>
        <begin position="622"/>
        <end position="649"/>
    </location>
</feature>
<comment type="caution">
    <text evidence="19">The sequence shown here is derived from an EMBL/GenBank/DDBJ whole genome shotgun (WGS) entry which is preliminary data.</text>
</comment>
<comment type="catalytic activity">
    <reaction evidence="11">
        <text>L-seryl-[protein] + ATP = O-phospho-L-seryl-[protein] + ADP + H(+)</text>
        <dbReference type="Rhea" id="RHEA:17989"/>
        <dbReference type="Rhea" id="RHEA-COMP:9863"/>
        <dbReference type="Rhea" id="RHEA-COMP:11604"/>
        <dbReference type="ChEBI" id="CHEBI:15378"/>
        <dbReference type="ChEBI" id="CHEBI:29999"/>
        <dbReference type="ChEBI" id="CHEBI:30616"/>
        <dbReference type="ChEBI" id="CHEBI:83421"/>
        <dbReference type="ChEBI" id="CHEBI:456216"/>
        <dbReference type="EC" id="2.7.11.1"/>
    </reaction>
</comment>
<name>A0ABS2Z1W1_POLSE</name>
<dbReference type="InterPro" id="IPR058030">
    <property type="entry name" value="TRIM8/14/16/25/29/45/65_CC"/>
</dbReference>
<dbReference type="EMBL" id="JAAWVN010018216">
    <property type="protein sequence ID" value="MBN3292802.1"/>
    <property type="molecule type" value="Genomic_DNA"/>
</dbReference>
<dbReference type="InterPro" id="IPR000719">
    <property type="entry name" value="Prot_kinase_dom"/>
</dbReference>
<dbReference type="Proteomes" id="UP001166052">
    <property type="component" value="Unassembled WGS sequence"/>
</dbReference>
<dbReference type="EC" id="2.7.11.1" evidence="2"/>
<dbReference type="PROSITE" id="PS00108">
    <property type="entry name" value="PROTEIN_KINASE_ST"/>
    <property type="match status" value="1"/>
</dbReference>
<comment type="catalytic activity">
    <reaction evidence="10">
        <text>L-threonyl-[protein] + ATP = O-phospho-L-threonyl-[protein] + ADP + H(+)</text>
        <dbReference type="Rhea" id="RHEA:46608"/>
        <dbReference type="Rhea" id="RHEA-COMP:11060"/>
        <dbReference type="Rhea" id="RHEA-COMP:11605"/>
        <dbReference type="ChEBI" id="CHEBI:15378"/>
        <dbReference type="ChEBI" id="CHEBI:30013"/>
        <dbReference type="ChEBI" id="CHEBI:30616"/>
        <dbReference type="ChEBI" id="CHEBI:61977"/>
        <dbReference type="ChEBI" id="CHEBI:456216"/>
        <dbReference type="EC" id="2.7.11.1"/>
    </reaction>
</comment>
<evidence type="ECO:0000256" key="10">
    <source>
        <dbReference type="ARBA" id="ARBA00047899"/>
    </source>
</evidence>
<dbReference type="GO" id="GO:0016301">
    <property type="term" value="F:kinase activity"/>
    <property type="evidence" value="ECO:0007669"/>
    <property type="project" value="UniProtKB-KW"/>
</dbReference>
<feature type="compositionally biased region" description="Basic and acidic residues" evidence="15">
    <location>
        <begin position="660"/>
        <end position="669"/>
    </location>
</feature>
<dbReference type="InterPro" id="IPR051138">
    <property type="entry name" value="PIM_Ser/Thr_kinase"/>
</dbReference>
<evidence type="ECO:0000256" key="1">
    <source>
        <dbReference type="ARBA" id="ARBA00005505"/>
    </source>
</evidence>
<dbReference type="Gene3D" id="3.30.160.60">
    <property type="entry name" value="Classic Zinc Finger"/>
    <property type="match status" value="1"/>
</dbReference>
<feature type="coiled-coil region" evidence="14">
    <location>
        <begin position="309"/>
        <end position="336"/>
    </location>
</feature>
<dbReference type="CDD" id="cd19802">
    <property type="entry name" value="Bbox1_TRIM8-like"/>
    <property type="match status" value="1"/>
</dbReference>
<comment type="similarity">
    <text evidence="1">Belongs to the protein kinase superfamily. CAMK Ser/Thr protein kinase family. PIM subfamily.</text>
</comment>
<protein>
    <recommendedName>
        <fullName evidence="2">non-specific serine/threonine protein kinase</fullName>
        <ecNumber evidence="2">2.7.11.1</ecNumber>
    </recommendedName>
</protein>
<dbReference type="Pfam" id="PF00069">
    <property type="entry name" value="Pkinase"/>
    <property type="match status" value="2"/>
</dbReference>
<dbReference type="Pfam" id="PF00643">
    <property type="entry name" value="zf-B_box"/>
    <property type="match status" value="1"/>
</dbReference>
<dbReference type="InterPro" id="IPR017441">
    <property type="entry name" value="Protein_kinase_ATP_BS"/>
</dbReference>
<keyword evidence="16" id="KW-1133">Transmembrane helix</keyword>
<evidence type="ECO:0000256" key="14">
    <source>
        <dbReference type="SAM" id="Coils"/>
    </source>
</evidence>
<feature type="domain" description="B box-type" evidence="18">
    <location>
        <begin position="108"/>
        <end position="148"/>
    </location>
</feature>
<evidence type="ECO:0000256" key="13">
    <source>
        <dbReference type="PROSITE-ProRule" id="PRU10141"/>
    </source>
</evidence>
<dbReference type="Pfam" id="PF25600">
    <property type="entry name" value="TRIM_CC"/>
    <property type="match status" value="1"/>
</dbReference>
<feature type="non-terminal residue" evidence="19">
    <location>
        <position position="1"/>
    </location>
</feature>
<keyword evidence="20" id="KW-1185">Reference proteome</keyword>
<evidence type="ECO:0000256" key="12">
    <source>
        <dbReference type="PROSITE-ProRule" id="PRU00024"/>
    </source>
</evidence>
<dbReference type="CDD" id="cd19769">
    <property type="entry name" value="Bbox2_TRIM16-like"/>
    <property type="match status" value="1"/>
</dbReference>
<feature type="region of interest" description="Disordered" evidence="15">
    <location>
        <begin position="656"/>
        <end position="687"/>
    </location>
</feature>
<dbReference type="InterPro" id="IPR011009">
    <property type="entry name" value="Kinase-like_dom_sf"/>
</dbReference>
<dbReference type="PANTHER" id="PTHR22984">
    <property type="entry name" value="SERINE/THREONINE-PROTEIN KINASE PIM"/>
    <property type="match status" value="1"/>
</dbReference>
<evidence type="ECO:0000313" key="20">
    <source>
        <dbReference type="Proteomes" id="UP001166052"/>
    </source>
</evidence>
<gene>
    <name evidence="19" type="primary">Pim1_10</name>
    <name evidence="19" type="ORF">GTO92_0016077</name>
</gene>
<dbReference type="InterPro" id="IPR008271">
    <property type="entry name" value="Ser/Thr_kinase_AS"/>
</dbReference>
<keyword evidence="3" id="KW-0723">Serine/threonine-protein kinase</keyword>
<dbReference type="InterPro" id="IPR000315">
    <property type="entry name" value="Znf_B-box"/>
</dbReference>
<evidence type="ECO:0000256" key="3">
    <source>
        <dbReference type="ARBA" id="ARBA00022527"/>
    </source>
</evidence>
<keyword evidence="6 12" id="KW-0863">Zinc-finger</keyword>
<feature type="region of interest" description="Disordered" evidence="15">
    <location>
        <begin position="700"/>
        <end position="724"/>
    </location>
</feature>
<evidence type="ECO:0000256" key="15">
    <source>
        <dbReference type="SAM" id="MobiDB-lite"/>
    </source>
</evidence>
<dbReference type="SMART" id="SM00336">
    <property type="entry name" value="BBOX"/>
    <property type="match status" value="1"/>
</dbReference>
<evidence type="ECO:0000259" key="17">
    <source>
        <dbReference type="PROSITE" id="PS50011"/>
    </source>
</evidence>
<keyword evidence="5 13" id="KW-0547">Nucleotide-binding</keyword>